<dbReference type="EMBL" id="CAACVJ010000156">
    <property type="protein sequence ID" value="VEP14094.1"/>
    <property type="molecule type" value="Genomic_DNA"/>
</dbReference>
<dbReference type="RefSeq" id="WP_144872375.1">
    <property type="nucleotide sequence ID" value="NZ_LR213983.1"/>
</dbReference>
<dbReference type="AlphaFoldDB" id="A0A563VRK9"/>
<feature type="chain" id="PRO_5021940955" description="Outer membrane protein beta-barrel domain-containing protein" evidence="2">
    <location>
        <begin position="25"/>
        <end position="189"/>
    </location>
</feature>
<reference evidence="3 4" key="1">
    <citation type="submission" date="2019-01" db="EMBL/GenBank/DDBJ databases">
        <authorList>
            <person name="Brito A."/>
        </authorList>
    </citation>
    <scope>NUCLEOTIDE SEQUENCE [LARGE SCALE GENOMIC DNA]</scope>
    <source>
        <strain evidence="3">1</strain>
    </source>
</reference>
<accession>A0A563VRK9</accession>
<proteinExistence type="predicted"/>
<evidence type="ECO:0000313" key="3">
    <source>
        <dbReference type="EMBL" id="VEP14094.1"/>
    </source>
</evidence>
<feature type="region of interest" description="Disordered" evidence="1">
    <location>
        <begin position="26"/>
        <end position="52"/>
    </location>
</feature>
<dbReference type="Proteomes" id="UP000320055">
    <property type="component" value="Unassembled WGS sequence"/>
</dbReference>
<protein>
    <recommendedName>
        <fullName evidence="5">Outer membrane protein beta-barrel domain-containing protein</fullName>
    </recommendedName>
</protein>
<name>A0A563VRK9_9CYAN</name>
<feature type="signal peptide" evidence="2">
    <location>
        <begin position="1"/>
        <end position="24"/>
    </location>
</feature>
<evidence type="ECO:0008006" key="5">
    <source>
        <dbReference type="Google" id="ProtNLM"/>
    </source>
</evidence>
<dbReference type="OrthoDB" id="509458at2"/>
<keyword evidence="2" id="KW-0732">Signal</keyword>
<organism evidence="3 4">
    <name type="scientific">Hyella patelloides LEGE 07179</name>
    <dbReference type="NCBI Taxonomy" id="945734"/>
    <lineage>
        <taxon>Bacteria</taxon>
        <taxon>Bacillati</taxon>
        <taxon>Cyanobacteriota</taxon>
        <taxon>Cyanophyceae</taxon>
        <taxon>Pleurocapsales</taxon>
        <taxon>Hyellaceae</taxon>
        <taxon>Hyella</taxon>
    </lineage>
</organism>
<feature type="compositionally biased region" description="Acidic residues" evidence="1">
    <location>
        <begin position="29"/>
        <end position="48"/>
    </location>
</feature>
<evidence type="ECO:0000256" key="2">
    <source>
        <dbReference type="SAM" id="SignalP"/>
    </source>
</evidence>
<evidence type="ECO:0000256" key="1">
    <source>
        <dbReference type="SAM" id="MobiDB-lite"/>
    </source>
</evidence>
<evidence type="ECO:0000313" key="4">
    <source>
        <dbReference type="Proteomes" id="UP000320055"/>
    </source>
</evidence>
<keyword evidence="4" id="KW-1185">Reference proteome</keyword>
<sequence length="189" mass="20326">MKNIAIQFATIILLCPYLHFPSQAQNIDPEMESDREDIEVTSEEEEEKEPTRSYIGLGGTIGISGDATPLGEGGFSLIGRSAFTDKFSLHTSSLFQDDGLSLFSLTLGFPIGNSSSERELLFPFAGAGIAIEDLFGDFGVDALITTGVDIPIGKKFVGTARVNITFPENDTDIGLLLGIGYNFSISDLF</sequence>
<gene>
    <name evidence="3" type="ORF">H1P_2390007</name>
</gene>